<feature type="region of interest" description="Disordered" evidence="1">
    <location>
        <begin position="188"/>
        <end position="210"/>
    </location>
</feature>
<evidence type="ECO:0000313" key="3">
    <source>
        <dbReference type="Proteomes" id="UP001287286"/>
    </source>
</evidence>
<dbReference type="PANTHER" id="PTHR40642">
    <property type="entry name" value="YALI0F31295P"/>
    <property type="match status" value="1"/>
</dbReference>
<keyword evidence="3" id="KW-1185">Reference proteome</keyword>
<protein>
    <submittedName>
        <fullName evidence="2">Uncharacterized protein</fullName>
    </submittedName>
</protein>
<name>A0ABR0C7X4_PURLI</name>
<feature type="compositionally biased region" description="Polar residues" evidence="1">
    <location>
        <begin position="27"/>
        <end position="36"/>
    </location>
</feature>
<reference evidence="2 3" key="1">
    <citation type="journal article" date="2024" name="Microbiol. Resour. Announc.">
        <title>Genome annotations for the ascomycete fungi Trichoderma harzianum, Trichoderma aggressivum, and Purpureocillium lilacinum.</title>
        <authorList>
            <person name="Beijen E.P.W."/>
            <person name="Ohm R.A."/>
        </authorList>
    </citation>
    <scope>NUCLEOTIDE SEQUENCE [LARGE SCALE GENOMIC DNA]</scope>
    <source>
        <strain evidence="2 3">CBS 150709</strain>
    </source>
</reference>
<evidence type="ECO:0000313" key="2">
    <source>
        <dbReference type="EMBL" id="KAK4091848.1"/>
    </source>
</evidence>
<sequence>MAQVDEFESEVGCNTPRPNWRDGASLNRCSGSSQSSRHLRTASGWPSGSSTAVAVALCFSVSTEAAAVQLHSGLAPQLDVPATGGGDVDGSSRQDPVEPGAGGVDRLAPTPPSTWARCAAGARAAEHPHQLRSPSALDSANQPGSFTRSANSAASQSRPRSCDLRSSSSSPILRRLSDAAQGDARLRRTSHLLRGPQFARPGERSISSLRLPPLELQTNAQAAAVRSDLIDADAATSTGENATAVHAAPLELKHHPEQNTTTPEPLNELQRAESDTPSTPGHLLPFDWDDFEARYEAALREADENEREILKEADSLSKYFRAWAAAASVHDDERAIKRLRTRQRFVNLSEEKAAQKQQHYEEVVKAFESALALLQGNVCVVMAADKDAGCTEPPSQLQVSSDDLANFFEAHFTPDAVANFGWAFMNPDVYSQSQDTSAQCNWDYEDDGLGYYEDGVKRTLTDEDIEFFRQSELRELRQQQSRSQAGTSKPEASSANRVSKKTNKRNGKNGRREPKPDLRKRTWDVVDAGLDTLNYD</sequence>
<dbReference type="Pfam" id="PF12720">
    <property type="entry name" value="DUF3807"/>
    <property type="match status" value="1"/>
</dbReference>
<feature type="region of interest" description="Disordered" evidence="1">
    <location>
        <begin position="76"/>
        <end position="170"/>
    </location>
</feature>
<gene>
    <name evidence="2" type="ORF">Purlil1_3687</name>
</gene>
<feature type="region of interest" description="Disordered" evidence="1">
    <location>
        <begin position="1"/>
        <end position="47"/>
    </location>
</feature>
<organism evidence="2 3">
    <name type="scientific">Purpureocillium lilacinum</name>
    <name type="common">Paecilomyces lilacinus</name>
    <dbReference type="NCBI Taxonomy" id="33203"/>
    <lineage>
        <taxon>Eukaryota</taxon>
        <taxon>Fungi</taxon>
        <taxon>Dikarya</taxon>
        <taxon>Ascomycota</taxon>
        <taxon>Pezizomycotina</taxon>
        <taxon>Sordariomycetes</taxon>
        <taxon>Hypocreomycetidae</taxon>
        <taxon>Hypocreales</taxon>
        <taxon>Ophiocordycipitaceae</taxon>
        <taxon>Purpureocillium</taxon>
    </lineage>
</organism>
<accession>A0ABR0C7X4</accession>
<dbReference type="InterPro" id="IPR024526">
    <property type="entry name" value="DUF3807"/>
</dbReference>
<comment type="caution">
    <text evidence="2">The sequence shown here is derived from an EMBL/GenBank/DDBJ whole genome shotgun (WGS) entry which is preliminary data.</text>
</comment>
<feature type="compositionally biased region" description="Basic and acidic residues" evidence="1">
    <location>
        <begin position="510"/>
        <end position="524"/>
    </location>
</feature>
<dbReference type="EMBL" id="JAWRVI010000010">
    <property type="protein sequence ID" value="KAK4091848.1"/>
    <property type="molecule type" value="Genomic_DNA"/>
</dbReference>
<feature type="region of interest" description="Disordered" evidence="1">
    <location>
        <begin position="475"/>
        <end position="524"/>
    </location>
</feature>
<feature type="compositionally biased region" description="Polar residues" evidence="1">
    <location>
        <begin position="132"/>
        <end position="156"/>
    </location>
</feature>
<evidence type="ECO:0000256" key="1">
    <source>
        <dbReference type="SAM" id="MobiDB-lite"/>
    </source>
</evidence>
<dbReference type="Proteomes" id="UP001287286">
    <property type="component" value="Unassembled WGS sequence"/>
</dbReference>
<feature type="compositionally biased region" description="Basic residues" evidence="1">
    <location>
        <begin position="498"/>
        <end position="509"/>
    </location>
</feature>
<dbReference type="PANTHER" id="PTHR40642:SF1">
    <property type="entry name" value="YALI0F31295P"/>
    <property type="match status" value="1"/>
</dbReference>
<feature type="compositionally biased region" description="Polar residues" evidence="1">
    <location>
        <begin position="485"/>
        <end position="497"/>
    </location>
</feature>
<proteinExistence type="predicted"/>